<gene>
    <name evidence="2" type="primary">LOC107832302</name>
</gene>
<accession>A0A1S4DQA8</accession>
<evidence type="ECO:0000313" key="2">
    <source>
        <dbReference type="RefSeq" id="XP_016515605.1"/>
    </source>
</evidence>
<name>A0A1S4DQA8_TOBAC</name>
<feature type="compositionally biased region" description="Polar residues" evidence="1">
    <location>
        <begin position="91"/>
        <end position="112"/>
    </location>
</feature>
<dbReference type="RefSeq" id="XP_016515605.1">
    <property type="nucleotide sequence ID" value="XM_016660119.1"/>
</dbReference>
<dbReference type="KEGG" id="nta:107832302"/>
<protein>
    <submittedName>
        <fullName evidence="2">Uncharacterized protein</fullName>
    </submittedName>
</protein>
<dbReference type="PaxDb" id="4097-A0A1S4DQA8"/>
<feature type="region of interest" description="Disordered" evidence="1">
    <location>
        <begin position="85"/>
        <end position="112"/>
    </location>
</feature>
<dbReference type="STRING" id="4097.A0A1S4DQA8"/>
<dbReference type="AlphaFoldDB" id="A0A1S4DQA8"/>
<sequence>MLMKVLEKFSAAASFDAKQSAQKGFSLLSWCVPVFKSIRLVSECRASPQTPGIVERHILEDMTAEERCLLLSLLLRFCKKPRNPTKLGRSTKYQHSRSCSTRFSTTISRGFS</sequence>
<evidence type="ECO:0000256" key="1">
    <source>
        <dbReference type="SAM" id="MobiDB-lite"/>
    </source>
</evidence>
<reference evidence="2" key="1">
    <citation type="submission" date="2025-08" db="UniProtKB">
        <authorList>
            <consortium name="RefSeq"/>
        </authorList>
    </citation>
    <scope>IDENTIFICATION</scope>
</reference>
<proteinExistence type="predicted"/>
<organism evidence="2">
    <name type="scientific">Nicotiana tabacum</name>
    <name type="common">Common tobacco</name>
    <dbReference type="NCBI Taxonomy" id="4097"/>
    <lineage>
        <taxon>Eukaryota</taxon>
        <taxon>Viridiplantae</taxon>
        <taxon>Streptophyta</taxon>
        <taxon>Embryophyta</taxon>
        <taxon>Tracheophyta</taxon>
        <taxon>Spermatophyta</taxon>
        <taxon>Magnoliopsida</taxon>
        <taxon>eudicotyledons</taxon>
        <taxon>Gunneridae</taxon>
        <taxon>Pentapetalae</taxon>
        <taxon>asterids</taxon>
        <taxon>lamiids</taxon>
        <taxon>Solanales</taxon>
        <taxon>Solanaceae</taxon>
        <taxon>Nicotianoideae</taxon>
        <taxon>Nicotianeae</taxon>
        <taxon>Nicotiana</taxon>
    </lineage>
</organism>